<dbReference type="InterPro" id="IPR013078">
    <property type="entry name" value="His_Pase_superF_clade-1"/>
</dbReference>
<sequence>MQQVCSNLRLQRRGAHGAFCGRHRGAFRRRQKCCGALRCAVATADPIVSPRTDQKLAKRRLIMMRHADSEERLQNVRDHDRPITEAGRACAEEVAQKLAERGWLPDLIMSSDSSRTQQTLSTMAAAVAAFGEAVTHFRGSLYTVAALDGQLRSHLQELVAAEVKKAGDDVACVLCLGHNKGMEEAASSLTGKTIRLETANAALLERAAASWEEALCEEPSWTLVELLQPDTYVAG</sequence>
<name>A0ABR2YSL9_9CHLO</name>
<accession>A0ABR2YSL9</accession>
<dbReference type="CDD" id="cd07067">
    <property type="entry name" value="HP_PGM_like"/>
    <property type="match status" value="1"/>
</dbReference>
<dbReference type="SMART" id="SM00855">
    <property type="entry name" value="PGAM"/>
    <property type="match status" value="1"/>
</dbReference>
<keyword evidence="2" id="KW-1185">Reference proteome</keyword>
<evidence type="ECO:0008006" key="3">
    <source>
        <dbReference type="Google" id="ProtNLM"/>
    </source>
</evidence>
<dbReference type="SUPFAM" id="SSF53254">
    <property type="entry name" value="Phosphoglycerate mutase-like"/>
    <property type="match status" value="1"/>
</dbReference>
<proteinExistence type="predicted"/>
<dbReference type="EMBL" id="JALJOT010000006">
    <property type="protein sequence ID" value="KAK9909902.1"/>
    <property type="molecule type" value="Genomic_DNA"/>
</dbReference>
<gene>
    <name evidence="1" type="ORF">WJX75_009224</name>
</gene>
<dbReference type="Pfam" id="PF00300">
    <property type="entry name" value="His_Phos_1"/>
    <property type="match status" value="1"/>
</dbReference>
<organism evidence="1 2">
    <name type="scientific">Coccomyxa subellipsoidea</name>
    <dbReference type="NCBI Taxonomy" id="248742"/>
    <lineage>
        <taxon>Eukaryota</taxon>
        <taxon>Viridiplantae</taxon>
        <taxon>Chlorophyta</taxon>
        <taxon>core chlorophytes</taxon>
        <taxon>Trebouxiophyceae</taxon>
        <taxon>Trebouxiophyceae incertae sedis</taxon>
        <taxon>Coccomyxaceae</taxon>
        <taxon>Coccomyxa</taxon>
    </lineage>
</organism>
<dbReference type="InterPro" id="IPR029033">
    <property type="entry name" value="His_PPase_superfam"/>
</dbReference>
<dbReference type="PANTHER" id="PTHR47623">
    <property type="entry name" value="OS09G0287300 PROTEIN"/>
    <property type="match status" value="1"/>
</dbReference>
<reference evidence="1 2" key="1">
    <citation type="journal article" date="2024" name="Nat. Commun.">
        <title>Phylogenomics reveals the evolutionary origins of lichenization in chlorophyte algae.</title>
        <authorList>
            <person name="Puginier C."/>
            <person name="Libourel C."/>
            <person name="Otte J."/>
            <person name="Skaloud P."/>
            <person name="Haon M."/>
            <person name="Grisel S."/>
            <person name="Petersen M."/>
            <person name="Berrin J.G."/>
            <person name="Delaux P.M."/>
            <person name="Dal Grande F."/>
            <person name="Keller J."/>
        </authorList>
    </citation>
    <scope>NUCLEOTIDE SEQUENCE [LARGE SCALE GENOMIC DNA]</scope>
    <source>
        <strain evidence="1 2">SAG 216-7</strain>
    </source>
</reference>
<evidence type="ECO:0000313" key="1">
    <source>
        <dbReference type="EMBL" id="KAK9909902.1"/>
    </source>
</evidence>
<comment type="caution">
    <text evidence="1">The sequence shown here is derived from an EMBL/GenBank/DDBJ whole genome shotgun (WGS) entry which is preliminary data.</text>
</comment>
<protein>
    <recommendedName>
        <fullName evidence="3">Phosphoglycerate mutase-like protein</fullName>
    </recommendedName>
</protein>
<dbReference type="Proteomes" id="UP001491310">
    <property type="component" value="Unassembled WGS sequence"/>
</dbReference>
<dbReference type="PANTHER" id="PTHR47623:SF1">
    <property type="entry name" value="OS09G0287300 PROTEIN"/>
    <property type="match status" value="1"/>
</dbReference>
<evidence type="ECO:0000313" key="2">
    <source>
        <dbReference type="Proteomes" id="UP001491310"/>
    </source>
</evidence>
<dbReference type="Gene3D" id="3.40.50.1240">
    <property type="entry name" value="Phosphoglycerate mutase-like"/>
    <property type="match status" value="1"/>
</dbReference>